<dbReference type="AlphaFoldDB" id="A0A3E2BPF2"/>
<comment type="similarity">
    <text evidence="2 11">Belongs to the CDP-alcohol phosphatidyltransferase class-I family.</text>
</comment>
<dbReference type="GO" id="GO:0046474">
    <property type="term" value="P:glycerophospholipid biosynthetic process"/>
    <property type="evidence" value="ECO:0007669"/>
    <property type="project" value="TreeGrafter"/>
</dbReference>
<dbReference type="GO" id="GO:0008444">
    <property type="term" value="F:CDP-diacylglycerol-glycerol-3-phosphate 3-phosphatidyltransferase activity"/>
    <property type="evidence" value="ECO:0007669"/>
    <property type="project" value="InterPro"/>
</dbReference>
<accession>A0A3E2BPF2</accession>
<gene>
    <name evidence="13" type="ORF">OP8BY_1256</name>
</gene>
<evidence type="ECO:0000256" key="6">
    <source>
        <dbReference type="ARBA" id="ARBA00022989"/>
    </source>
</evidence>
<evidence type="ECO:0000256" key="1">
    <source>
        <dbReference type="ARBA" id="ARBA00004141"/>
    </source>
</evidence>
<organism evidence="13 14">
    <name type="scientific">Candidatus Saccharicenans subterraneus</name>
    <dbReference type="NCBI Taxonomy" id="2508984"/>
    <lineage>
        <taxon>Bacteria</taxon>
        <taxon>Candidatus Aminicenantota</taxon>
        <taxon>Candidatus Aminicenantia</taxon>
        <taxon>Candidatus Aminicenantales</taxon>
        <taxon>Candidatus Saccharicenantaceae</taxon>
        <taxon>Candidatus Saccharicenans</taxon>
    </lineage>
</organism>
<dbReference type="PIRSF" id="PIRSF000847">
    <property type="entry name" value="Phos_ph_gly_syn"/>
    <property type="match status" value="1"/>
</dbReference>
<comment type="caution">
    <text evidence="13">The sequence shown here is derived from an EMBL/GenBank/DDBJ whole genome shotgun (WGS) entry which is preliminary data.</text>
</comment>
<evidence type="ECO:0000313" key="14">
    <source>
        <dbReference type="Proteomes" id="UP000257323"/>
    </source>
</evidence>
<dbReference type="PROSITE" id="PS00379">
    <property type="entry name" value="CDP_ALCOHOL_P_TRANSF"/>
    <property type="match status" value="1"/>
</dbReference>
<dbReference type="InterPro" id="IPR048254">
    <property type="entry name" value="CDP_ALCOHOL_P_TRANSF_CS"/>
</dbReference>
<feature type="transmembrane region" description="Helical" evidence="12">
    <location>
        <begin position="45"/>
        <end position="66"/>
    </location>
</feature>
<dbReference type="GO" id="GO:0016020">
    <property type="term" value="C:membrane"/>
    <property type="evidence" value="ECO:0007669"/>
    <property type="project" value="UniProtKB-SubCell"/>
</dbReference>
<feature type="transmembrane region" description="Helical" evidence="12">
    <location>
        <begin position="20"/>
        <end position="38"/>
    </location>
</feature>
<keyword evidence="9" id="KW-0594">Phospholipid biosynthesis</keyword>
<dbReference type="PANTHER" id="PTHR14269:SF11">
    <property type="entry name" value="CDP-DIACYLGLYCEROL--GLYCEROL-3-PHOSPHATE 3-PHOSPHATIDYLTRANSFERASE"/>
    <property type="match status" value="1"/>
</dbReference>
<feature type="transmembrane region" description="Helical" evidence="12">
    <location>
        <begin position="107"/>
        <end position="128"/>
    </location>
</feature>
<evidence type="ECO:0000256" key="9">
    <source>
        <dbReference type="ARBA" id="ARBA00023209"/>
    </source>
</evidence>
<sequence>MDETARQTVELKSNFGTIPNYLTLLRIVLVPVFVFFLLKNKHTEAFLVFLAAGLTDVLDGLAARIWHQHSVAGLWLDPLADKLLIFSSFFLLSIPDFAHPNTMPWRVFWVVLGRDLLIVIGAAVLFFLKIKQSFPPTLMGKTSTVCQVLTVLAVLFFNFLQKEVSLLGWLYDLTILATVLSGLQYIWVGISALRRK</sequence>
<keyword evidence="6 12" id="KW-1133">Transmembrane helix</keyword>
<evidence type="ECO:0000256" key="8">
    <source>
        <dbReference type="ARBA" id="ARBA00023136"/>
    </source>
</evidence>
<dbReference type="Proteomes" id="UP000257323">
    <property type="component" value="Unassembled WGS sequence"/>
</dbReference>
<evidence type="ECO:0000256" key="7">
    <source>
        <dbReference type="ARBA" id="ARBA00023098"/>
    </source>
</evidence>
<evidence type="ECO:0000256" key="2">
    <source>
        <dbReference type="ARBA" id="ARBA00010441"/>
    </source>
</evidence>
<keyword evidence="5 12" id="KW-0812">Transmembrane</keyword>
<feature type="transmembrane region" description="Helical" evidence="12">
    <location>
        <begin position="166"/>
        <end position="188"/>
    </location>
</feature>
<dbReference type="EMBL" id="QUAH01000002">
    <property type="protein sequence ID" value="RFT16643.1"/>
    <property type="molecule type" value="Genomic_DNA"/>
</dbReference>
<keyword evidence="10" id="KW-1208">Phospholipid metabolism</keyword>
<evidence type="ECO:0000256" key="12">
    <source>
        <dbReference type="SAM" id="Phobius"/>
    </source>
</evidence>
<keyword evidence="3" id="KW-0444">Lipid biosynthesis</keyword>
<proteinExistence type="inferred from homology"/>
<dbReference type="InterPro" id="IPR000462">
    <property type="entry name" value="CDP-OH_P_trans"/>
</dbReference>
<dbReference type="Gene3D" id="1.20.120.1760">
    <property type="match status" value="1"/>
</dbReference>
<evidence type="ECO:0000256" key="11">
    <source>
        <dbReference type="RuleBase" id="RU003750"/>
    </source>
</evidence>
<dbReference type="InterPro" id="IPR004570">
    <property type="entry name" value="Phosphatidylglycerol_P_synth"/>
</dbReference>
<dbReference type="InterPro" id="IPR043130">
    <property type="entry name" value="CDP-OH_PTrfase_TM_dom"/>
</dbReference>
<reference evidence="13 14" key="1">
    <citation type="submission" date="2018-08" db="EMBL/GenBank/DDBJ databases">
        <title>Genome analysis of the thermophilic bacterium of the candidate phylum Aminicenantes from deep subsurface aquifer revealed its physiology and ecological role.</title>
        <authorList>
            <person name="Kadnikov V.V."/>
            <person name="Mardanov A.V."/>
            <person name="Beletsky A.V."/>
            <person name="Karnachuk O.V."/>
            <person name="Ravin N.V."/>
        </authorList>
    </citation>
    <scope>NUCLEOTIDE SEQUENCE [LARGE SCALE GENOMIC DNA]</scope>
    <source>
        <strain evidence="13">BY38</strain>
    </source>
</reference>
<dbReference type="Pfam" id="PF01066">
    <property type="entry name" value="CDP-OH_P_transf"/>
    <property type="match status" value="1"/>
</dbReference>
<evidence type="ECO:0000256" key="3">
    <source>
        <dbReference type="ARBA" id="ARBA00022516"/>
    </source>
</evidence>
<comment type="subcellular location">
    <subcellularLocation>
        <location evidence="1">Membrane</location>
        <topology evidence="1">Multi-pass membrane protein</topology>
    </subcellularLocation>
</comment>
<evidence type="ECO:0000256" key="5">
    <source>
        <dbReference type="ARBA" id="ARBA00022692"/>
    </source>
</evidence>
<keyword evidence="8 12" id="KW-0472">Membrane</keyword>
<feature type="transmembrane region" description="Helical" evidence="12">
    <location>
        <begin position="140"/>
        <end position="160"/>
    </location>
</feature>
<keyword evidence="7" id="KW-0443">Lipid metabolism</keyword>
<name>A0A3E2BPF2_9BACT</name>
<evidence type="ECO:0000313" key="13">
    <source>
        <dbReference type="EMBL" id="RFT16643.1"/>
    </source>
</evidence>
<keyword evidence="4 11" id="KW-0808">Transferase</keyword>
<dbReference type="InterPro" id="IPR050324">
    <property type="entry name" value="CDP-alcohol_PTase-I"/>
</dbReference>
<evidence type="ECO:0000256" key="4">
    <source>
        <dbReference type="ARBA" id="ARBA00022679"/>
    </source>
</evidence>
<dbReference type="PANTHER" id="PTHR14269">
    <property type="entry name" value="CDP-DIACYLGLYCEROL--GLYCEROL-3-PHOSPHATE 3-PHOSPHATIDYLTRANSFERASE-RELATED"/>
    <property type="match status" value="1"/>
</dbReference>
<evidence type="ECO:0000256" key="10">
    <source>
        <dbReference type="ARBA" id="ARBA00023264"/>
    </source>
</evidence>
<protein>
    <submittedName>
        <fullName evidence="13">CDP-diacylglycerol--glycerol-3-phosphate 3-phosphatidyltransferase</fullName>
    </submittedName>
</protein>